<evidence type="ECO:0000256" key="1">
    <source>
        <dbReference type="SAM" id="Phobius"/>
    </source>
</evidence>
<proteinExistence type="predicted"/>
<feature type="transmembrane region" description="Helical" evidence="1">
    <location>
        <begin position="44"/>
        <end position="63"/>
    </location>
</feature>
<keyword evidence="1" id="KW-0812">Transmembrane</keyword>
<name>A0A1G2D8I1_9BACT</name>
<reference evidence="2 3" key="1">
    <citation type="journal article" date="2016" name="Nat. Commun.">
        <title>Thousands of microbial genomes shed light on interconnected biogeochemical processes in an aquifer system.</title>
        <authorList>
            <person name="Anantharaman K."/>
            <person name="Brown C.T."/>
            <person name="Hug L.A."/>
            <person name="Sharon I."/>
            <person name="Castelle C.J."/>
            <person name="Probst A.J."/>
            <person name="Thomas B.C."/>
            <person name="Singh A."/>
            <person name="Wilkins M.J."/>
            <person name="Karaoz U."/>
            <person name="Brodie E.L."/>
            <person name="Williams K.H."/>
            <person name="Hubbard S.S."/>
            <person name="Banfield J.F."/>
        </authorList>
    </citation>
    <scope>NUCLEOTIDE SEQUENCE [LARGE SCALE GENOMIC DNA]</scope>
</reference>
<dbReference type="Proteomes" id="UP000178099">
    <property type="component" value="Unassembled WGS sequence"/>
</dbReference>
<comment type="caution">
    <text evidence="2">The sequence shown here is derived from an EMBL/GenBank/DDBJ whole genome shotgun (WGS) entry which is preliminary data.</text>
</comment>
<gene>
    <name evidence="2" type="ORF">A3D67_01240</name>
</gene>
<feature type="transmembrane region" description="Helical" evidence="1">
    <location>
        <begin position="12"/>
        <end position="32"/>
    </location>
</feature>
<dbReference type="EMBL" id="MHLN01000053">
    <property type="protein sequence ID" value="OGZ09250.1"/>
    <property type="molecule type" value="Genomic_DNA"/>
</dbReference>
<sequence>MRTVAKSKKLVVAEVSLIVASVFIFRGLWTLLDRASFMNGDTALWASIVIGIAASIPALRYIIRNS</sequence>
<evidence type="ECO:0000313" key="3">
    <source>
        <dbReference type="Proteomes" id="UP000178099"/>
    </source>
</evidence>
<organism evidence="2 3">
    <name type="scientific">Candidatus Lloydbacteria bacterium RIFCSPHIGHO2_02_FULL_51_22</name>
    <dbReference type="NCBI Taxonomy" id="1798663"/>
    <lineage>
        <taxon>Bacteria</taxon>
        <taxon>Candidatus Lloydiibacteriota</taxon>
    </lineage>
</organism>
<keyword evidence="1" id="KW-0472">Membrane</keyword>
<keyword evidence="1" id="KW-1133">Transmembrane helix</keyword>
<accession>A0A1G2D8I1</accession>
<protein>
    <submittedName>
        <fullName evidence="2">Uncharacterized protein</fullName>
    </submittedName>
</protein>
<dbReference type="AlphaFoldDB" id="A0A1G2D8I1"/>
<evidence type="ECO:0000313" key="2">
    <source>
        <dbReference type="EMBL" id="OGZ09250.1"/>
    </source>
</evidence>